<evidence type="ECO:0000313" key="3">
    <source>
        <dbReference type="Proteomes" id="UP000016929"/>
    </source>
</evidence>
<evidence type="ECO:0000256" key="1">
    <source>
        <dbReference type="SAM" id="MobiDB-lite"/>
    </source>
</evidence>
<proteinExistence type="predicted"/>
<accession>N1RF54</accession>
<evidence type="ECO:0000313" key="2">
    <source>
        <dbReference type="EMBL" id="EMT65218.1"/>
    </source>
</evidence>
<keyword evidence="3" id="KW-1185">Reference proteome</keyword>
<dbReference type="AlphaFoldDB" id="N1RF54"/>
<gene>
    <name evidence="2" type="ORF">FOC4_g10011196</name>
</gene>
<feature type="region of interest" description="Disordered" evidence="1">
    <location>
        <begin position="1"/>
        <end position="25"/>
    </location>
</feature>
<organism evidence="2 3">
    <name type="scientific">Fusarium oxysporum f. sp. cubense (strain race 4)</name>
    <name type="common">Panama disease fungus</name>
    <dbReference type="NCBI Taxonomy" id="2502994"/>
    <lineage>
        <taxon>Eukaryota</taxon>
        <taxon>Fungi</taxon>
        <taxon>Dikarya</taxon>
        <taxon>Ascomycota</taxon>
        <taxon>Pezizomycotina</taxon>
        <taxon>Sordariomycetes</taxon>
        <taxon>Hypocreomycetidae</taxon>
        <taxon>Hypocreales</taxon>
        <taxon>Nectriaceae</taxon>
        <taxon>Fusarium</taxon>
        <taxon>Fusarium oxysporum species complex</taxon>
    </lineage>
</organism>
<reference evidence="3" key="2">
    <citation type="journal article" date="2014" name="PLoS ONE">
        <title>Genome and Transcriptome Analysis of the Fungal Pathogen Fusarium oxysporum f. sp. cubense Causing Banana Vascular Wilt Disease.</title>
        <authorList>
            <person name="Guo L."/>
            <person name="Han L."/>
            <person name="Yang L."/>
            <person name="Zeng H."/>
            <person name="Fan D."/>
            <person name="Zhu Y."/>
            <person name="Feng Y."/>
            <person name="Wang G."/>
            <person name="Peng C."/>
            <person name="Jiang X."/>
            <person name="Zhou D."/>
            <person name="Ni P."/>
            <person name="Liang C."/>
            <person name="Liu L."/>
            <person name="Wang J."/>
            <person name="Mao C."/>
            <person name="Fang X."/>
            <person name="Peng M."/>
            <person name="Huang J."/>
        </authorList>
    </citation>
    <scope>NUCLEOTIDE SEQUENCE [LARGE SCALE GENOMIC DNA]</scope>
    <source>
        <strain evidence="3">race 4</strain>
    </source>
</reference>
<reference evidence="3" key="1">
    <citation type="submission" date="2012-09" db="EMBL/GenBank/DDBJ databases">
        <title>Genome sequencing and comparative transcriptomics of race 1 and race 4 of banana pathogen: Fusarium oxysporum f. sp. cubense.</title>
        <authorList>
            <person name="Fang X."/>
            <person name="Huang J."/>
        </authorList>
    </citation>
    <scope>NUCLEOTIDE SEQUENCE [LARGE SCALE GENOMIC DNA]</scope>
    <source>
        <strain evidence="3">race 4</strain>
    </source>
</reference>
<name>N1RF54_FUSC4</name>
<dbReference type="OrthoDB" id="5104748at2759"/>
<sequence>MHILLPTLQRRHNHPNTDQDPSAYRSFYRRCRSNENPPPFIVVIRTASPKP</sequence>
<dbReference type="HOGENOM" id="CLU_3106356_0_0_1"/>
<protein>
    <submittedName>
        <fullName evidence="2">Uncharacterized protein</fullName>
    </submittedName>
</protein>
<dbReference type="EMBL" id="KB726990">
    <property type="protein sequence ID" value="EMT65218.1"/>
    <property type="molecule type" value="Genomic_DNA"/>
</dbReference>
<dbReference type="Proteomes" id="UP000016929">
    <property type="component" value="Unassembled WGS sequence"/>
</dbReference>